<dbReference type="EC" id="2.7.13.3" evidence="3"/>
<evidence type="ECO:0000259" key="13">
    <source>
        <dbReference type="PROSITE" id="PS50885"/>
    </source>
</evidence>
<reference evidence="14 15" key="1">
    <citation type="journal article" date="2013" name="Genome Announc.">
        <title>Draft Genome Sequence of the Cellulolytic, Mesophilic, Anaerobic Bacterium Clostridium termitidis Strain CT1112 (DSM 5398).</title>
        <authorList>
            <person name="Lal S."/>
            <person name="Ramachandran U."/>
            <person name="Zhang X."/>
            <person name="Munir R."/>
            <person name="Sparling R."/>
            <person name="Levin D.B."/>
        </authorList>
    </citation>
    <scope>NUCLEOTIDE SEQUENCE [LARGE SCALE GENOMIC DNA]</scope>
    <source>
        <strain evidence="14 15">CT1112</strain>
    </source>
</reference>
<keyword evidence="4" id="KW-0597">Phosphoprotein</keyword>
<evidence type="ECO:0000256" key="1">
    <source>
        <dbReference type="ARBA" id="ARBA00000085"/>
    </source>
</evidence>
<comment type="subcellular location">
    <subcellularLocation>
        <location evidence="2">Membrane</location>
    </subcellularLocation>
</comment>
<dbReference type="PANTHER" id="PTHR45436">
    <property type="entry name" value="SENSOR HISTIDINE KINASE YKOH"/>
    <property type="match status" value="1"/>
</dbReference>
<dbReference type="InterPro" id="IPR050428">
    <property type="entry name" value="TCS_sensor_his_kinase"/>
</dbReference>
<dbReference type="InterPro" id="IPR036890">
    <property type="entry name" value="HATPase_C_sf"/>
</dbReference>
<feature type="domain" description="Histidine kinase" evidence="12">
    <location>
        <begin position="250"/>
        <end position="463"/>
    </location>
</feature>
<dbReference type="CDD" id="cd06225">
    <property type="entry name" value="HAMP"/>
    <property type="match status" value="1"/>
</dbReference>
<dbReference type="FunFam" id="3.30.565.10:FF:000006">
    <property type="entry name" value="Sensor histidine kinase WalK"/>
    <property type="match status" value="1"/>
</dbReference>
<dbReference type="AlphaFoldDB" id="S0FX42"/>
<evidence type="ECO:0000256" key="10">
    <source>
        <dbReference type="ARBA" id="ARBA00023136"/>
    </source>
</evidence>
<evidence type="ECO:0000313" key="15">
    <source>
        <dbReference type="Proteomes" id="UP000014155"/>
    </source>
</evidence>
<dbReference type="GO" id="GO:0000155">
    <property type="term" value="F:phosphorelay sensor kinase activity"/>
    <property type="evidence" value="ECO:0007669"/>
    <property type="project" value="InterPro"/>
</dbReference>
<dbReference type="SMART" id="SM00388">
    <property type="entry name" value="HisKA"/>
    <property type="match status" value="1"/>
</dbReference>
<keyword evidence="8 11" id="KW-1133">Transmembrane helix</keyword>
<dbReference type="InterPro" id="IPR003660">
    <property type="entry name" value="HAMP_dom"/>
</dbReference>
<dbReference type="Pfam" id="PF00672">
    <property type="entry name" value="HAMP"/>
    <property type="match status" value="1"/>
</dbReference>
<gene>
    <name evidence="14" type="ORF">CTER_0222</name>
</gene>
<dbReference type="STRING" id="1195236.CTER_0222"/>
<keyword evidence="5" id="KW-0808">Transferase</keyword>
<dbReference type="SMART" id="SM00387">
    <property type="entry name" value="HATPase_c"/>
    <property type="match status" value="1"/>
</dbReference>
<dbReference type="PROSITE" id="PS50109">
    <property type="entry name" value="HIS_KIN"/>
    <property type="match status" value="1"/>
</dbReference>
<dbReference type="SUPFAM" id="SSF55874">
    <property type="entry name" value="ATPase domain of HSP90 chaperone/DNA topoisomerase II/histidine kinase"/>
    <property type="match status" value="1"/>
</dbReference>
<sequence>MKFSTRLVLYYSLTSVVVLLIVGIFVLKSIESYWINTVEQQLIQQNSTVQEYIKQVFLFEKNSKKELNEQNAKMTAANLSSGIGQLLIYNNDLQLLSGLVDVFEHPDFNMGEYEKNVLIPAQKGETVNYIQNNIYYISSPVEMNGRTLGIVVINYKLDLLNLVLNKVVLFLCVGAGIFCMIIVVLSVFISRRLAVPIKKLVTTTEKYAKRDFEMLSIERNDELGQLSRSINDMGMQLKEHIDRQKQFVSNVSHELRTPLAAIKGYTEYLADEVIGEPGLDKVIYHLNNETSRLTNMVNDLLQMSRMDSFKEKFTFEKVNLSFLIDEIADRMKERAAGHQIELVCKIFPNIYINGDKDKLIQVMVNLLDNSIKYSPTGTSVIIQLTADDTNAIITITDEGIGIPEEDLEKVFDRFYRSQNIKGAAGSGLGLSISREIIEKHNGRIFLDTAEKGGTIATLILHLA</sequence>
<organism evidence="14 15">
    <name type="scientific">Ruminiclostridium cellobioparum subsp. termitidis CT1112</name>
    <dbReference type="NCBI Taxonomy" id="1195236"/>
    <lineage>
        <taxon>Bacteria</taxon>
        <taxon>Bacillati</taxon>
        <taxon>Bacillota</taxon>
        <taxon>Clostridia</taxon>
        <taxon>Eubacteriales</taxon>
        <taxon>Oscillospiraceae</taxon>
        <taxon>Ruminiclostridium</taxon>
    </lineage>
</organism>
<dbReference type="InterPro" id="IPR005467">
    <property type="entry name" value="His_kinase_dom"/>
</dbReference>
<evidence type="ECO:0000256" key="6">
    <source>
        <dbReference type="ARBA" id="ARBA00022692"/>
    </source>
</evidence>
<dbReference type="Gene3D" id="1.10.287.130">
    <property type="match status" value="1"/>
</dbReference>
<dbReference type="SUPFAM" id="SSF158472">
    <property type="entry name" value="HAMP domain-like"/>
    <property type="match status" value="1"/>
</dbReference>
<dbReference type="PATRIC" id="fig|1195236.3.peg.525"/>
<dbReference type="Pfam" id="PF00512">
    <property type="entry name" value="HisKA"/>
    <property type="match status" value="1"/>
</dbReference>
<dbReference type="CDD" id="cd00082">
    <property type="entry name" value="HisKA"/>
    <property type="match status" value="1"/>
</dbReference>
<feature type="transmembrane region" description="Helical" evidence="11">
    <location>
        <begin position="167"/>
        <end position="189"/>
    </location>
</feature>
<dbReference type="RefSeq" id="WP_004623516.1">
    <property type="nucleotide sequence ID" value="NZ_AORV01000015.1"/>
</dbReference>
<dbReference type="Pfam" id="PF02518">
    <property type="entry name" value="HATPase_c"/>
    <property type="match status" value="1"/>
</dbReference>
<feature type="domain" description="HAMP" evidence="13">
    <location>
        <begin position="191"/>
        <end position="242"/>
    </location>
</feature>
<dbReference type="EMBL" id="AORV01000015">
    <property type="protein sequence ID" value="EMS73729.1"/>
    <property type="molecule type" value="Genomic_DNA"/>
</dbReference>
<proteinExistence type="predicted"/>
<keyword evidence="7 14" id="KW-0418">Kinase</keyword>
<protein>
    <recommendedName>
        <fullName evidence="3">histidine kinase</fullName>
        <ecNumber evidence="3">2.7.13.3</ecNumber>
    </recommendedName>
</protein>
<keyword evidence="9" id="KW-0902">Two-component regulatory system</keyword>
<dbReference type="CDD" id="cd00075">
    <property type="entry name" value="HATPase"/>
    <property type="match status" value="1"/>
</dbReference>
<dbReference type="PANTHER" id="PTHR45436:SF5">
    <property type="entry name" value="SENSOR HISTIDINE KINASE TRCS"/>
    <property type="match status" value="1"/>
</dbReference>
<evidence type="ECO:0000259" key="12">
    <source>
        <dbReference type="PROSITE" id="PS50109"/>
    </source>
</evidence>
<evidence type="ECO:0000256" key="5">
    <source>
        <dbReference type="ARBA" id="ARBA00022679"/>
    </source>
</evidence>
<dbReference type="SUPFAM" id="SSF47384">
    <property type="entry name" value="Homodimeric domain of signal transducing histidine kinase"/>
    <property type="match status" value="1"/>
</dbReference>
<dbReference type="FunFam" id="1.10.287.130:FF:000001">
    <property type="entry name" value="Two-component sensor histidine kinase"/>
    <property type="match status" value="1"/>
</dbReference>
<dbReference type="eggNOG" id="COG2205">
    <property type="taxonomic scope" value="Bacteria"/>
</dbReference>
<dbReference type="InterPro" id="IPR004358">
    <property type="entry name" value="Sig_transdc_His_kin-like_C"/>
</dbReference>
<comment type="caution">
    <text evidence="14">The sequence shown here is derived from an EMBL/GenBank/DDBJ whole genome shotgun (WGS) entry which is preliminary data.</text>
</comment>
<evidence type="ECO:0000256" key="2">
    <source>
        <dbReference type="ARBA" id="ARBA00004370"/>
    </source>
</evidence>
<evidence type="ECO:0000256" key="8">
    <source>
        <dbReference type="ARBA" id="ARBA00022989"/>
    </source>
</evidence>
<dbReference type="InterPro" id="IPR036097">
    <property type="entry name" value="HisK_dim/P_sf"/>
</dbReference>
<dbReference type="Gene3D" id="6.10.340.10">
    <property type="match status" value="1"/>
</dbReference>
<dbReference type="PROSITE" id="PS50885">
    <property type="entry name" value="HAMP"/>
    <property type="match status" value="1"/>
</dbReference>
<dbReference type="InterPro" id="IPR003661">
    <property type="entry name" value="HisK_dim/P_dom"/>
</dbReference>
<accession>S0FX42</accession>
<dbReference type="Gene3D" id="3.30.565.10">
    <property type="entry name" value="Histidine kinase-like ATPase, C-terminal domain"/>
    <property type="match status" value="1"/>
</dbReference>
<dbReference type="InterPro" id="IPR003594">
    <property type="entry name" value="HATPase_dom"/>
</dbReference>
<dbReference type="Proteomes" id="UP000014155">
    <property type="component" value="Unassembled WGS sequence"/>
</dbReference>
<evidence type="ECO:0000256" key="7">
    <source>
        <dbReference type="ARBA" id="ARBA00022777"/>
    </source>
</evidence>
<evidence type="ECO:0000256" key="4">
    <source>
        <dbReference type="ARBA" id="ARBA00022553"/>
    </source>
</evidence>
<dbReference type="SMART" id="SM00304">
    <property type="entry name" value="HAMP"/>
    <property type="match status" value="1"/>
</dbReference>
<evidence type="ECO:0000256" key="3">
    <source>
        <dbReference type="ARBA" id="ARBA00012438"/>
    </source>
</evidence>
<evidence type="ECO:0000313" key="14">
    <source>
        <dbReference type="EMBL" id="EMS73729.1"/>
    </source>
</evidence>
<keyword evidence="10 11" id="KW-0472">Membrane</keyword>
<dbReference type="PRINTS" id="PR00344">
    <property type="entry name" value="BCTRLSENSOR"/>
</dbReference>
<evidence type="ECO:0000256" key="9">
    <source>
        <dbReference type="ARBA" id="ARBA00023012"/>
    </source>
</evidence>
<keyword evidence="15" id="KW-1185">Reference proteome</keyword>
<feature type="transmembrane region" description="Helical" evidence="11">
    <location>
        <begin position="7"/>
        <end position="27"/>
    </location>
</feature>
<evidence type="ECO:0000256" key="11">
    <source>
        <dbReference type="SAM" id="Phobius"/>
    </source>
</evidence>
<dbReference type="GO" id="GO:0005886">
    <property type="term" value="C:plasma membrane"/>
    <property type="evidence" value="ECO:0007669"/>
    <property type="project" value="TreeGrafter"/>
</dbReference>
<keyword evidence="6 11" id="KW-0812">Transmembrane</keyword>
<name>S0FX42_RUMCE</name>
<comment type="catalytic activity">
    <reaction evidence="1">
        <text>ATP + protein L-histidine = ADP + protein N-phospho-L-histidine.</text>
        <dbReference type="EC" id="2.7.13.3"/>
    </reaction>
</comment>